<dbReference type="GO" id="GO:0000729">
    <property type="term" value="P:DNA double-strand break processing"/>
    <property type="evidence" value="ECO:0007669"/>
    <property type="project" value="TreeGrafter"/>
</dbReference>
<protein>
    <submittedName>
        <fullName evidence="3">HTH_48 domain-containing protein</fullName>
    </submittedName>
</protein>
<organism evidence="2 3">
    <name type="scientific">Ditylenchus dipsaci</name>
    <dbReference type="NCBI Taxonomy" id="166011"/>
    <lineage>
        <taxon>Eukaryota</taxon>
        <taxon>Metazoa</taxon>
        <taxon>Ecdysozoa</taxon>
        <taxon>Nematoda</taxon>
        <taxon>Chromadorea</taxon>
        <taxon>Rhabditida</taxon>
        <taxon>Tylenchina</taxon>
        <taxon>Tylenchomorpha</taxon>
        <taxon>Sphaerularioidea</taxon>
        <taxon>Anguinidae</taxon>
        <taxon>Anguininae</taxon>
        <taxon>Ditylenchus</taxon>
    </lineage>
</organism>
<dbReference type="WBParaSite" id="jg2220">
    <property type="protein sequence ID" value="jg2220"/>
    <property type="gene ID" value="jg2220"/>
</dbReference>
<dbReference type="InterPro" id="IPR052709">
    <property type="entry name" value="Transposase-MT_Hybrid"/>
</dbReference>
<dbReference type="GO" id="GO:0003690">
    <property type="term" value="F:double-stranded DNA binding"/>
    <property type="evidence" value="ECO:0007669"/>
    <property type="project" value="TreeGrafter"/>
</dbReference>
<dbReference type="PANTHER" id="PTHR46060:SF2">
    <property type="entry name" value="HISTONE-LYSINE N-METHYLTRANSFERASE SETMAR"/>
    <property type="match status" value="1"/>
</dbReference>
<feature type="transmembrane region" description="Helical" evidence="1">
    <location>
        <begin position="120"/>
        <end position="142"/>
    </location>
</feature>
<dbReference type="PANTHER" id="PTHR46060">
    <property type="entry name" value="MARINER MOS1 TRANSPOSASE-LIKE PROTEIN"/>
    <property type="match status" value="1"/>
</dbReference>
<dbReference type="GO" id="GO:0046975">
    <property type="term" value="F:histone H3K36 methyltransferase activity"/>
    <property type="evidence" value="ECO:0007669"/>
    <property type="project" value="TreeGrafter"/>
</dbReference>
<keyword evidence="1" id="KW-0812">Transmembrane</keyword>
<dbReference type="GO" id="GO:0006303">
    <property type="term" value="P:double-strand break repair via nonhomologous end joining"/>
    <property type="evidence" value="ECO:0007669"/>
    <property type="project" value="TreeGrafter"/>
</dbReference>
<evidence type="ECO:0000313" key="3">
    <source>
        <dbReference type="WBParaSite" id="jg2220"/>
    </source>
</evidence>
<dbReference type="InterPro" id="IPR036397">
    <property type="entry name" value="RNaseH_sf"/>
</dbReference>
<dbReference type="GO" id="GO:0000793">
    <property type="term" value="C:condensed chromosome"/>
    <property type="evidence" value="ECO:0007669"/>
    <property type="project" value="TreeGrafter"/>
</dbReference>
<evidence type="ECO:0000256" key="1">
    <source>
        <dbReference type="SAM" id="Phobius"/>
    </source>
</evidence>
<keyword evidence="2" id="KW-1185">Reference proteome</keyword>
<sequence>MLAEEFGVDHSTIVRHLQKLGKVWKRCGWVPHELTQQNKDNRVTTFTALLERHEQRPFLHHLITGDENAYEVDSIPFEQRAHPYLGISLIVIGAAFQLCYLPCIFAMCKSHLRKEHCYKLMIYLSIIDVLGLSMTAICVGVFHNPHLHYLPDQDYYNQPAVLLTQAKLWGSSLIFIYITFGVLFYIKLKKGLPSNYKSKMNKEINELFAWYRFKEAVL</sequence>
<dbReference type="GO" id="GO:0031297">
    <property type="term" value="P:replication fork processing"/>
    <property type="evidence" value="ECO:0007669"/>
    <property type="project" value="TreeGrafter"/>
</dbReference>
<dbReference type="GO" id="GO:0000014">
    <property type="term" value="F:single-stranded DNA endodeoxyribonuclease activity"/>
    <property type="evidence" value="ECO:0007669"/>
    <property type="project" value="TreeGrafter"/>
</dbReference>
<dbReference type="GO" id="GO:0005634">
    <property type="term" value="C:nucleus"/>
    <property type="evidence" value="ECO:0007669"/>
    <property type="project" value="TreeGrafter"/>
</dbReference>
<feature type="transmembrane region" description="Helical" evidence="1">
    <location>
        <begin position="84"/>
        <end position="108"/>
    </location>
</feature>
<name>A0A915DPM6_9BILA</name>
<dbReference type="GO" id="GO:0042800">
    <property type="term" value="F:histone H3K4 methyltransferase activity"/>
    <property type="evidence" value="ECO:0007669"/>
    <property type="project" value="TreeGrafter"/>
</dbReference>
<dbReference type="InterPro" id="IPR019425">
    <property type="entry name" value="7TM_GPCR_serpentine_rcpt_Srt"/>
</dbReference>
<dbReference type="GO" id="GO:0015074">
    <property type="term" value="P:DNA integration"/>
    <property type="evidence" value="ECO:0007669"/>
    <property type="project" value="TreeGrafter"/>
</dbReference>
<dbReference type="AlphaFoldDB" id="A0A915DPM6"/>
<evidence type="ECO:0000313" key="2">
    <source>
        <dbReference type="Proteomes" id="UP000887574"/>
    </source>
</evidence>
<reference evidence="3" key="1">
    <citation type="submission" date="2022-11" db="UniProtKB">
        <authorList>
            <consortium name="WormBaseParasite"/>
        </authorList>
    </citation>
    <scope>IDENTIFICATION</scope>
</reference>
<dbReference type="Pfam" id="PF10321">
    <property type="entry name" value="7TM_GPCR_Srt"/>
    <property type="match status" value="1"/>
</dbReference>
<dbReference type="GO" id="GO:0003697">
    <property type="term" value="F:single-stranded DNA binding"/>
    <property type="evidence" value="ECO:0007669"/>
    <property type="project" value="TreeGrafter"/>
</dbReference>
<dbReference type="GO" id="GO:0035861">
    <property type="term" value="C:site of double-strand break"/>
    <property type="evidence" value="ECO:0007669"/>
    <property type="project" value="TreeGrafter"/>
</dbReference>
<dbReference type="Gene3D" id="3.30.420.10">
    <property type="entry name" value="Ribonuclease H-like superfamily/Ribonuclease H"/>
    <property type="match status" value="1"/>
</dbReference>
<accession>A0A915DPM6</accession>
<dbReference type="GO" id="GO:0044547">
    <property type="term" value="F:DNA topoisomerase binding"/>
    <property type="evidence" value="ECO:0007669"/>
    <property type="project" value="TreeGrafter"/>
</dbReference>
<keyword evidence="1" id="KW-0472">Membrane</keyword>
<dbReference type="Proteomes" id="UP000887574">
    <property type="component" value="Unplaced"/>
</dbReference>
<keyword evidence="1" id="KW-1133">Transmembrane helix</keyword>
<dbReference type="GO" id="GO:0044774">
    <property type="term" value="P:mitotic DNA integrity checkpoint signaling"/>
    <property type="evidence" value="ECO:0007669"/>
    <property type="project" value="TreeGrafter"/>
</dbReference>
<feature type="transmembrane region" description="Helical" evidence="1">
    <location>
        <begin position="168"/>
        <end position="188"/>
    </location>
</feature>
<proteinExistence type="predicted"/>